<protein>
    <submittedName>
        <fullName evidence="2">Uncharacterized protein</fullName>
    </submittedName>
</protein>
<dbReference type="Gramene" id="OIT07720">
    <property type="protein sequence ID" value="OIT07720"/>
    <property type="gene ID" value="A4A49_63023"/>
</dbReference>
<dbReference type="STRING" id="49451.A0A1J6J4Y7"/>
<comment type="caution">
    <text evidence="2">The sequence shown here is derived from an EMBL/GenBank/DDBJ whole genome shotgun (WGS) entry which is preliminary data.</text>
</comment>
<reference evidence="2" key="1">
    <citation type="submission" date="2016-11" db="EMBL/GenBank/DDBJ databases">
        <title>The genome of Nicotiana attenuata.</title>
        <authorList>
            <person name="Xu S."/>
            <person name="Brockmoeller T."/>
            <person name="Gaquerel E."/>
            <person name="Navarro A."/>
            <person name="Kuhl H."/>
            <person name="Gase K."/>
            <person name="Ling Z."/>
            <person name="Zhou W."/>
            <person name="Kreitzer C."/>
            <person name="Stanke M."/>
            <person name="Tang H."/>
            <person name="Lyons E."/>
            <person name="Pandey P."/>
            <person name="Pandey S.P."/>
            <person name="Timmermann B."/>
            <person name="Baldwin I.T."/>
        </authorList>
    </citation>
    <scope>NUCLEOTIDE SEQUENCE [LARGE SCALE GENOMIC DNA]</scope>
    <source>
        <strain evidence="2">UT</strain>
    </source>
</reference>
<feature type="region of interest" description="Disordered" evidence="1">
    <location>
        <begin position="146"/>
        <end position="180"/>
    </location>
</feature>
<evidence type="ECO:0000256" key="1">
    <source>
        <dbReference type="SAM" id="MobiDB-lite"/>
    </source>
</evidence>
<evidence type="ECO:0000313" key="3">
    <source>
        <dbReference type="Proteomes" id="UP000187609"/>
    </source>
</evidence>
<evidence type="ECO:0000313" key="2">
    <source>
        <dbReference type="EMBL" id="OIT07720.1"/>
    </source>
</evidence>
<dbReference type="SMR" id="A0A1J6J4Y7"/>
<sequence length="180" mass="19403">MIKDNAVHLCAIAIKDSCFGHIEQHYLWNMLCKPLSSVKRGASFPASMLEQNASSSRGTQNFISALGGRAPSSSYHHGVSYSGLKDERLEAGKSFPRDGNFSVGRRNWNMKFKVATSVAQATAAFVEHVSLAAKADVQLSRVTRQFSSDSQGHIPSEAVNKNSHDSASVALDNSSSEDNG</sequence>
<organism evidence="2 3">
    <name type="scientific">Nicotiana attenuata</name>
    <name type="common">Coyote tobacco</name>
    <dbReference type="NCBI Taxonomy" id="49451"/>
    <lineage>
        <taxon>Eukaryota</taxon>
        <taxon>Viridiplantae</taxon>
        <taxon>Streptophyta</taxon>
        <taxon>Embryophyta</taxon>
        <taxon>Tracheophyta</taxon>
        <taxon>Spermatophyta</taxon>
        <taxon>Magnoliopsida</taxon>
        <taxon>eudicotyledons</taxon>
        <taxon>Gunneridae</taxon>
        <taxon>Pentapetalae</taxon>
        <taxon>asterids</taxon>
        <taxon>lamiids</taxon>
        <taxon>Solanales</taxon>
        <taxon>Solanaceae</taxon>
        <taxon>Nicotianoideae</taxon>
        <taxon>Nicotianeae</taxon>
        <taxon>Nicotiana</taxon>
    </lineage>
</organism>
<dbReference type="EMBL" id="MJEQ01037183">
    <property type="protein sequence ID" value="OIT07720.1"/>
    <property type="molecule type" value="Genomic_DNA"/>
</dbReference>
<accession>A0A1J6J4Y7</accession>
<feature type="compositionally biased region" description="Polar residues" evidence="1">
    <location>
        <begin position="171"/>
        <end position="180"/>
    </location>
</feature>
<feature type="non-terminal residue" evidence="2">
    <location>
        <position position="180"/>
    </location>
</feature>
<gene>
    <name evidence="2" type="ORF">A4A49_63023</name>
</gene>
<proteinExistence type="predicted"/>
<keyword evidence="3" id="KW-1185">Reference proteome</keyword>
<dbReference type="Proteomes" id="UP000187609">
    <property type="component" value="Unassembled WGS sequence"/>
</dbReference>
<name>A0A1J6J4Y7_NICAT</name>
<dbReference type="AlphaFoldDB" id="A0A1J6J4Y7"/>